<sequence length="164" mass="17567">MLAWLKGLVSGAGYHPDASVRLVEAFEYKDKIVLVPGVNTGKARIPDPDKAVVTSLEASDDALGSALLKALERHRQDSKFKAPEYEKGDVIDVKTHELIGFSRARGFFSKVKYAQAAERDGDVTLSPSIKGAITAKLPGITLSSGDQEALGAALRKTIEACRLS</sequence>
<dbReference type="EMBL" id="JAOWKY010000002">
    <property type="protein sequence ID" value="MCV2869041.1"/>
    <property type="molecule type" value="Genomic_DNA"/>
</dbReference>
<keyword evidence="2" id="KW-1185">Reference proteome</keyword>
<reference evidence="1 2" key="1">
    <citation type="submission" date="2022-10" db="EMBL/GenBank/DDBJ databases">
        <title>Defluviimonas sp. nov., isolated from ocean surface water.</title>
        <authorList>
            <person name="He W."/>
            <person name="Wang L."/>
            <person name="Zhang D.-F."/>
        </authorList>
    </citation>
    <scope>NUCLEOTIDE SEQUENCE [LARGE SCALE GENOMIC DNA]</scope>
    <source>
        <strain evidence="1 2">WL0002</strain>
    </source>
</reference>
<dbReference type="Proteomes" id="UP001652542">
    <property type="component" value="Unassembled WGS sequence"/>
</dbReference>
<accession>A0ABT2ZE70</accession>
<gene>
    <name evidence="1" type="ORF">OEW28_10425</name>
</gene>
<protein>
    <submittedName>
        <fullName evidence="1">Uncharacterized protein</fullName>
    </submittedName>
</protein>
<dbReference type="SUPFAM" id="SSF160207">
    <property type="entry name" value="NMB0488-like"/>
    <property type="match status" value="1"/>
</dbReference>
<evidence type="ECO:0000313" key="2">
    <source>
        <dbReference type="Proteomes" id="UP001652542"/>
    </source>
</evidence>
<dbReference type="RefSeq" id="WP_263734699.1">
    <property type="nucleotide sequence ID" value="NZ_JAOWKY010000002.1"/>
</dbReference>
<dbReference type="Gene3D" id="3.40.1590.10">
    <property type="entry name" value="NMB0488-like"/>
    <property type="match status" value="1"/>
</dbReference>
<proteinExistence type="predicted"/>
<evidence type="ECO:0000313" key="1">
    <source>
        <dbReference type="EMBL" id="MCV2869041.1"/>
    </source>
</evidence>
<comment type="caution">
    <text evidence="1">The sequence shown here is derived from an EMBL/GenBank/DDBJ whole genome shotgun (WGS) entry which is preliminary data.</text>
</comment>
<organism evidence="1 2">
    <name type="scientific">Albidovulum marisflavi</name>
    <dbReference type="NCBI Taxonomy" id="2984159"/>
    <lineage>
        <taxon>Bacteria</taxon>
        <taxon>Pseudomonadati</taxon>
        <taxon>Pseudomonadota</taxon>
        <taxon>Alphaproteobacteria</taxon>
        <taxon>Rhodobacterales</taxon>
        <taxon>Paracoccaceae</taxon>
        <taxon>Albidovulum</taxon>
    </lineage>
</organism>
<name>A0ABT2ZE70_9RHOB</name>
<dbReference type="InterPro" id="IPR037891">
    <property type="entry name" value="Cdil-like_sf"/>
</dbReference>